<dbReference type="AlphaFoldDB" id="A0A1M7YQ03"/>
<gene>
    <name evidence="1" type="ORF">VQ7734_00414</name>
</gene>
<proteinExistence type="predicted"/>
<dbReference type="RefSeq" id="WP_073579611.1">
    <property type="nucleotide sequence ID" value="NZ_AP024897.1"/>
</dbReference>
<dbReference type="Proteomes" id="UP000184600">
    <property type="component" value="Unassembled WGS sequence"/>
</dbReference>
<evidence type="ECO:0008006" key="3">
    <source>
        <dbReference type="Google" id="ProtNLM"/>
    </source>
</evidence>
<keyword evidence="2" id="KW-1185">Reference proteome</keyword>
<reference evidence="2" key="1">
    <citation type="submission" date="2016-12" db="EMBL/GenBank/DDBJ databases">
        <authorList>
            <person name="Rodrigo-Torres L."/>
            <person name="Arahal R.D."/>
            <person name="Lucena T."/>
        </authorList>
    </citation>
    <scope>NUCLEOTIDE SEQUENCE [LARGE SCALE GENOMIC DNA]</scope>
</reference>
<accession>A0A1M7YQ03</accession>
<protein>
    <recommendedName>
        <fullName evidence="3">KfrA N-terminal DNA-binding domain-containing protein</fullName>
    </recommendedName>
</protein>
<sequence length="98" mass="10895">MQTKDISQELTTVIEALTAEGKEPTVALVKSRLATKVPIPVIVATIKSWKSTQRIPKVAIKTLSDKERIELLEKQVAELTKRLTLLEARDAAQQEQTS</sequence>
<name>A0A1M7YQ03_9VIBR</name>
<evidence type="ECO:0000313" key="1">
    <source>
        <dbReference type="EMBL" id="SHO54698.1"/>
    </source>
</evidence>
<dbReference type="STRING" id="1117707.VQ7734_00414"/>
<evidence type="ECO:0000313" key="2">
    <source>
        <dbReference type="Proteomes" id="UP000184600"/>
    </source>
</evidence>
<dbReference type="EMBL" id="FRFG01000007">
    <property type="protein sequence ID" value="SHO54698.1"/>
    <property type="molecule type" value="Genomic_DNA"/>
</dbReference>
<dbReference type="OrthoDB" id="6314559at2"/>
<organism evidence="1 2">
    <name type="scientific">Vibrio quintilis</name>
    <dbReference type="NCBI Taxonomy" id="1117707"/>
    <lineage>
        <taxon>Bacteria</taxon>
        <taxon>Pseudomonadati</taxon>
        <taxon>Pseudomonadota</taxon>
        <taxon>Gammaproteobacteria</taxon>
        <taxon>Vibrionales</taxon>
        <taxon>Vibrionaceae</taxon>
        <taxon>Vibrio</taxon>
    </lineage>
</organism>